<protein>
    <submittedName>
        <fullName evidence="2">Ovule protein</fullName>
    </submittedName>
</protein>
<reference evidence="2" key="1">
    <citation type="submission" date="2017-02" db="UniProtKB">
        <authorList>
            <consortium name="WormBaseParasite"/>
        </authorList>
    </citation>
    <scope>IDENTIFICATION</scope>
</reference>
<dbReference type="WBParaSite" id="SPAL_0000495400.1">
    <property type="protein sequence ID" value="SPAL_0000495400.1"/>
    <property type="gene ID" value="SPAL_0000495400"/>
</dbReference>
<organism evidence="1 2">
    <name type="scientific">Strongyloides papillosus</name>
    <name type="common">Intestinal threadworm</name>
    <dbReference type="NCBI Taxonomy" id="174720"/>
    <lineage>
        <taxon>Eukaryota</taxon>
        <taxon>Metazoa</taxon>
        <taxon>Ecdysozoa</taxon>
        <taxon>Nematoda</taxon>
        <taxon>Chromadorea</taxon>
        <taxon>Rhabditida</taxon>
        <taxon>Tylenchina</taxon>
        <taxon>Panagrolaimomorpha</taxon>
        <taxon>Strongyloidoidea</taxon>
        <taxon>Strongyloididae</taxon>
        <taxon>Strongyloides</taxon>
    </lineage>
</organism>
<keyword evidence="1" id="KW-1185">Reference proteome</keyword>
<name>A0A0N5BG46_STREA</name>
<evidence type="ECO:0000313" key="1">
    <source>
        <dbReference type="Proteomes" id="UP000046392"/>
    </source>
</evidence>
<proteinExistence type="predicted"/>
<dbReference type="Proteomes" id="UP000046392">
    <property type="component" value="Unplaced"/>
</dbReference>
<sequence>MRKMMEMLKESKNMIKYEDAYVKQKCKNRNTSVDSVHYQPPTIVHKNDMNRKTKVNRYQAGVISETSSYIEPSMCEVITEKNYNCHRTTNATINDKASLSNSMCQALHDITNREMQLQASFLKTIRFSKVK</sequence>
<evidence type="ECO:0000313" key="2">
    <source>
        <dbReference type="WBParaSite" id="SPAL_0000495400.1"/>
    </source>
</evidence>
<dbReference type="AlphaFoldDB" id="A0A0N5BG46"/>
<accession>A0A0N5BG46</accession>